<dbReference type="EMBL" id="KI912111">
    <property type="protein sequence ID" value="ETS83094.1"/>
    <property type="molecule type" value="Genomic_DNA"/>
</dbReference>
<evidence type="ECO:0000256" key="1">
    <source>
        <dbReference type="ARBA" id="ARBA00022692"/>
    </source>
</evidence>
<keyword evidence="2 4" id="KW-1133">Transmembrane helix</keyword>
<dbReference type="Proteomes" id="UP000030651">
    <property type="component" value="Unassembled WGS sequence"/>
</dbReference>
<keyword evidence="4" id="KW-0406">Ion transport</keyword>
<keyword evidence="4" id="KW-0187">Copper transport</keyword>
<dbReference type="HOGENOM" id="CLU_1402886_0_0_1"/>
<dbReference type="InterPro" id="IPR007274">
    <property type="entry name" value="Cop_transporter"/>
</dbReference>
<dbReference type="KEGG" id="pfy:PFICI_04970"/>
<dbReference type="OrthoDB" id="73901at2759"/>
<dbReference type="AlphaFoldDB" id="W3XAM9"/>
<keyword evidence="3 4" id="KW-0472">Membrane</keyword>
<keyword evidence="4" id="KW-0186">Copper</keyword>
<evidence type="ECO:0000256" key="4">
    <source>
        <dbReference type="RuleBase" id="RU367022"/>
    </source>
</evidence>
<comment type="similarity">
    <text evidence="4">Belongs to the copper transporter (Ctr) (TC 1.A.56) family. SLC31A subfamily.</text>
</comment>
<dbReference type="GO" id="GO:0005375">
    <property type="term" value="F:copper ion transmembrane transporter activity"/>
    <property type="evidence" value="ECO:0007669"/>
    <property type="project" value="UniProtKB-UniRule"/>
</dbReference>
<name>W3XAM9_PESFW</name>
<evidence type="ECO:0000256" key="2">
    <source>
        <dbReference type="ARBA" id="ARBA00022989"/>
    </source>
</evidence>
<keyword evidence="1 4" id="KW-0812">Transmembrane</keyword>
<keyword evidence="4" id="KW-0813">Transport</keyword>
<organism evidence="5 6">
    <name type="scientific">Pestalotiopsis fici (strain W106-1 / CGMCC3.15140)</name>
    <dbReference type="NCBI Taxonomy" id="1229662"/>
    <lineage>
        <taxon>Eukaryota</taxon>
        <taxon>Fungi</taxon>
        <taxon>Dikarya</taxon>
        <taxon>Ascomycota</taxon>
        <taxon>Pezizomycotina</taxon>
        <taxon>Sordariomycetes</taxon>
        <taxon>Xylariomycetidae</taxon>
        <taxon>Amphisphaeriales</taxon>
        <taxon>Sporocadaceae</taxon>
        <taxon>Pestalotiopsis</taxon>
    </lineage>
</organism>
<dbReference type="GeneID" id="19269983"/>
<feature type="transmembrane region" description="Helical" evidence="4">
    <location>
        <begin position="84"/>
        <end position="107"/>
    </location>
</feature>
<keyword evidence="6" id="KW-1185">Reference proteome</keyword>
<dbReference type="InParanoid" id="W3XAM9"/>
<evidence type="ECO:0000256" key="3">
    <source>
        <dbReference type="ARBA" id="ARBA00023136"/>
    </source>
</evidence>
<proteinExistence type="inferred from homology"/>
<dbReference type="PANTHER" id="PTHR12483:SF120">
    <property type="entry name" value="HIGH-AFFINITY COPPER TRANSPORTER CTRA2"/>
    <property type="match status" value="1"/>
</dbReference>
<evidence type="ECO:0000313" key="6">
    <source>
        <dbReference type="Proteomes" id="UP000030651"/>
    </source>
</evidence>
<gene>
    <name evidence="5" type="ORF">PFICI_04970</name>
</gene>
<dbReference type="Pfam" id="PF04145">
    <property type="entry name" value="Ctr"/>
    <property type="match status" value="1"/>
</dbReference>
<protein>
    <recommendedName>
        <fullName evidence="4">Copper transport protein</fullName>
    </recommendedName>
</protein>
<accession>W3XAM9</accession>
<evidence type="ECO:0000313" key="5">
    <source>
        <dbReference type="EMBL" id="ETS83094.1"/>
    </source>
</evidence>
<dbReference type="GO" id="GO:0005886">
    <property type="term" value="C:plasma membrane"/>
    <property type="evidence" value="ECO:0007669"/>
    <property type="project" value="TreeGrafter"/>
</dbReference>
<comment type="subcellular location">
    <subcellularLocation>
        <location evidence="4">Membrane</location>
        <topology evidence="4">Multi-pass membrane protein</topology>
    </subcellularLocation>
</comment>
<sequence>MAPTMTIPMPMGDASSAMTADATSMSMATPTAIDSNSMGGMGDMNAMMGGAGSDSSDSMGPMAMTFFFSSNTSLFFRSWTPPNAGAYVATCVFLLLLAVLMRAMLALKPILETSVWKPRRGSDSHEMLLSDECCDEDQDRLKEQQHLVRGRDASSSGIQRLRLEIKSRWYGWRLKSRWLRAMFEMALAILGYLL</sequence>
<dbReference type="RefSeq" id="XP_007831742.1">
    <property type="nucleotide sequence ID" value="XM_007833551.1"/>
</dbReference>
<dbReference type="PANTHER" id="PTHR12483">
    <property type="entry name" value="SOLUTE CARRIER FAMILY 31 COPPER TRANSPORTERS"/>
    <property type="match status" value="1"/>
</dbReference>
<reference evidence="6" key="1">
    <citation type="journal article" date="2015" name="BMC Genomics">
        <title>Genomic and transcriptomic analysis of the endophytic fungus Pestalotiopsis fici reveals its lifestyle and high potential for synthesis of natural products.</title>
        <authorList>
            <person name="Wang X."/>
            <person name="Zhang X."/>
            <person name="Liu L."/>
            <person name="Xiang M."/>
            <person name="Wang W."/>
            <person name="Sun X."/>
            <person name="Che Y."/>
            <person name="Guo L."/>
            <person name="Liu G."/>
            <person name="Guo L."/>
            <person name="Wang C."/>
            <person name="Yin W.B."/>
            <person name="Stadler M."/>
            <person name="Zhang X."/>
            <person name="Liu X."/>
        </authorList>
    </citation>
    <scope>NUCLEOTIDE SEQUENCE [LARGE SCALE GENOMIC DNA]</scope>
    <source>
        <strain evidence="6">W106-1 / CGMCC3.15140</strain>
    </source>
</reference>